<comment type="similarity">
    <text evidence="1">Belongs to the 'GDXG' lipolytic enzyme family.</text>
</comment>
<comment type="caution">
    <text evidence="3">The sequence shown here is derived from an EMBL/GenBank/DDBJ whole genome shotgun (WGS) entry which is preliminary data.</text>
</comment>
<dbReference type="InterPro" id="IPR050309">
    <property type="entry name" value="Type-B_Carboxylest/Lipase"/>
</dbReference>
<dbReference type="PANTHER" id="PTHR11559">
    <property type="entry name" value="CARBOXYLESTERASE"/>
    <property type="match status" value="1"/>
</dbReference>
<dbReference type="Pfam" id="PF00135">
    <property type="entry name" value="COesterase"/>
    <property type="match status" value="1"/>
</dbReference>
<dbReference type="EMBL" id="JAUEPR010000007">
    <property type="protein sequence ID" value="KAK0482566.1"/>
    <property type="molecule type" value="Genomic_DNA"/>
</dbReference>
<accession>A0AA39PE74</accession>
<dbReference type="PROSITE" id="PS01173">
    <property type="entry name" value="LIPASE_GDXG_HIS"/>
    <property type="match status" value="1"/>
</dbReference>
<feature type="domain" description="Carboxylesterase type B" evidence="2">
    <location>
        <begin position="10"/>
        <end position="127"/>
    </location>
</feature>
<gene>
    <name evidence="3" type="ORF">IW261DRAFT_1418114</name>
</gene>
<dbReference type="AlphaFoldDB" id="A0AA39PE74"/>
<keyword evidence="3" id="KW-0378">Hydrolase</keyword>
<reference evidence="3" key="1">
    <citation type="submission" date="2023-06" db="EMBL/GenBank/DDBJ databases">
        <authorList>
            <consortium name="Lawrence Berkeley National Laboratory"/>
            <person name="Ahrendt S."/>
            <person name="Sahu N."/>
            <person name="Indic B."/>
            <person name="Wong-Bajracharya J."/>
            <person name="Merenyi Z."/>
            <person name="Ke H.-M."/>
            <person name="Monk M."/>
            <person name="Kocsube S."/>
            <person name="Drula E."/>
            <person name="Lipzen A."/>
            <person name="Balint B."/>
            <person name="Henrissat B."/>
            <person name="Andreopoulos B."/>
            <person name="Martin F.M."/>
            <person name="Harder C.B."/>
            <person name="Rigling D."/>
            <person name="Ford K.L."/>
            <person name="Foster G.D."/>
            <person name="Pangilinan J."/>
            <person name="Papanicolaou A."/>
            <person name="Barry K."/>
            <person name="LaButti K."/>
            <person name="Viragh M."/>
            <person name="Koriabine M."/>
            <person name="Yan M."/>
            <person name="Riley R."/>
            <person name="Champramary S."/>
            <person name="Plett K.L."/>
            <person name="Tsai I.J."/>
            <person name="Slot J."/>
            <person name="Sipos G."/>
            <person name="Plett J."/>
            <person name="Nagy L.G."/>
            <person name="Grigoriev I.V."/>
        </authorList>
    </citation>
    <scope>NUCLEOTIDE SEQUENCE</scope>
    <source>
        <strain evidence="3">ICMP 16352</strain>
    </source>
</reference>
<dbReference type="Proteomes" id="UP001175227">
    <property type="component" value="Unassembled WGS sequence"/>
</dbReference>
<sequence>MSHCGSSSSLSVHTPGELDFHGPGKSLPVVVWIHGGGYFLGSASSFDGNNLIRESGNGIVAMIIQYRLGLFGFLAGETVKANGRLNAGLLDQQFALQWVQEHIAKFGDDPSGVTIWGESAGAGSVLQQYAFNDVVPEFLYDSAVSSTKGLFDILVFVPVVDGDFIKQRPVLTLIERKVNGEALLSVTNANKGTLFVNASTASTVQVPEYLMQLYSSLSVQNRHVAVAKYSGLGAPIDQVTLIMGESIFVCPTYFLLRAFRGKRAFKASWNMNANGVPSFSNADFDKAFADSFLAFAVSLDPTRTFEPTITPDWIPFSFQQGQQVEMRFNRTESGDLAVSPLTTPADLLDRCSFWESVGPEIGQ</sequence>
<name>A0AA39PE74_9AGAR</name>
<evidence type="ECO:0000313" key="3">
    <source>
        <dbReference type="EMBL" id="KAK0482566.1"/>
    </source>
</evidence>
<dbReference type="InterPro" id="IPR029058">
    <property type="entry name" value="AB_hydrolase_fold"/>
</dbReference>
<dbReference type="GO" id="GO:0016787">
    <property type="term" value="F:hydrolase activity"/>
    <property type="evidence" value="ECO:0007669"/>
    <property type="project" value="UniProtKB-KW"/>
</dbReference>
<keyword evidence="4" id="KW-1185">Reference proteome</keyword>
<evidence type="ECO:0000259" key="2">
    <source>
        <dbReference type="Pfam" id="PF00135"/>
    </source>
</evidence>
<dbReference type="SUPFAM" id="SSF53474">
    <property type="entry name" value="alpha/beta-Hydrolases"/>
    <property type="match status" value="1"/>
</dbReference>
<dbReference type="InterPro" id="IPR002018">
    <property type="entry name" value="CarbesteraseB"/>
</dbReference>
<evidence type="ECO:0000256" key="1">
    <source>
        <dbReference type="ARBA" id="ARBA00010515"/>
    </source>
</evidence>
<organism evidence="3 4">
    <name type="scientific">Armillaria novae-zelandiae</name>
    <dbReference type="NCBI Taxonomy" id="153914"/>
    <lineage>
        <taxon>Eukaryota</taxon>
        <taxon>Fungi</taxon>
        <taxon>Dikarya</taxon>
        <taxon>Basidiomycota</taxon>
        <taxon>Agaricomycotina</taxon>
        <taxon>Agaricomycetes</taxon>
        <taxon>Agaricomycetidae</taxon>
        <taxon>Agaricales</taxon>
        <taxon>Marasmiineae</taxon>
        <taxon>Physalacriaceae</taxon>
        <taxon>Armillaria</taxon>
    </lineage>
</organism>
<protein>
    <submittedName>
        <fullName evidence="3">Alpha/Beta hydrolase protein</fullName>
    </submittedName>
</protein>
<proteinExistence type="inferred from homology"/>
<dbReference type="Gene3D" id="3.40.50.1820">
    <property type="entry name" value="alpha/beta hydrolase"/>
    <property type="match status" value="2"/>
</dbReference>
<evidence type="ECO:0000313" key="4">
    <source>
        <dbReference type="Proteomes" id="UP001175227"/>
    </source>
</evidence>
<dbReference type="InterPro" id="IPR002168">
    <property type="entry name" value="Lipase_GDXG_HIS_AS"/>
</dbReference>